<gene>
    <name evidence="1" type="ORF">Tco_0623879</name>
</gene>
<evidence type="ECO:0000313" key="2">
    <source>
        <dbReference type="Proteomes" id="UP001151760"/>
    </source>
</evidence>
<accession>A0ABQ4WCG8</accession>
<keyword evidence="2" id="KW-1185">Reference proteome</keyword>
<reference evidence="1" key="1">
    <citation type="journal article" date="2022" name="Int. J. Mol. Sci.">
        <title>Draft Genome of Tanacetum Coccineum: Genomic Comparison of Closely Related Tanacetum-Family Plants.</title>
        <authorList>
            <person name="Yamashiro T."/>
            <person name="Shiraishi A."/>
            <person name="Nakayama K."/>
            <person name="Satake H."/>
        </authorList>
    </citation>
    <scope>NUCLEOTIDE SEQUENCE</scope>
</reference>
<sequence length="143" mass="16524">MPTPTPSTVWVFCRRMRHRLHGSPFYNSFLQRIRSNFRPEPSLLEPSLGKKGNFSWTTRRRRLQGSSGDSVPWRGSHAIATVQLIGLPQKNRSRQSSDSSEMIASFTIASEFIEIKRVLELDLKWTRSEPSTWMGKGRKEVDF</sequence>
<name>A0ABQ4WCG8_9ASTR</name>
<reference evidence="1" key="2">
    <citation type="submission" date="2022-01" db="EMBL/GenBank/DDBJ databases">
        <authorList>
            <person name="Yamashiro T."/>
            <person name="Shiraishi A."/>
            <person name="Satake H."/>
            <person name="Nakayama K."/>
        </authorList>
    </citation>
    <scope>NUCLEOTIDE SEQUENCE</scope>
</reference>
<evidence type="ECO:0000313" key="1">
    <source>
        <dbReference type="EMBL" id="GJS50517.1"/>
    </source>
</evidence>
<comment type="caution">
    <text evidence="1">The sequence shown here is derived from an EMBL/GenBank/DDBJ whole genome shotgun (WGS) entry which is preliminary data.</text>
</comment>
<dbReference type="Proteomes" id="UP001151760">
    <property type="component" value="Unassembled WGS sequence"/>
</dbReference>
<protein>
    <submittedName>
        <fullName evidence="1">Uncharacterized protein</fullName>
    </submittedName>
</protein>
<organism evidence="1 2">
    <name type="scientific">Tanacetum coccineum</name>
    <dbReference type="NCBI Taxonomy" id="301880"/>
    <lineage>
        <taxon>Eukaryota</taxon>
        <taxon>Viridiplantae</taxon>
        <taxon>Streptophyta</taxon>
        <taxon>Embryophyta</taxon>
        <taxon>Tracheophyta</taxon>
        <taxon>Spermatophyta</taxon>
        <taxon>Magnoliopsida</taxon>
        <taxon>eudicotyledons</taxon>
        <taxon>Gunneridae</taxon>
        <taxon>Pentapetalae</taxon>
        <taxon>asterids</taxon>
        <taxon>campanulids</taxon>
        <taxon>Asterales</taxon>
        <taxon>Asteraceae</taxon>
        <taxon>Asteroideae</taxon>
        <taxon>Anthemideae</taxon>
        <taxon>Anthemidinae</taxon>
        <taxon>Tanacetum</taxon>
    </lineage>
</organism>
<proteinExistence type="predicted"/>
<dbReference type="EMBL" id="BQNB010008521">
    <property type="protein sequence ID" value="GJS50517.1"/>
    <property type="molecule type" value="Genomic_DNA"/>
</dbReference>